<proteinExistence type="inferred from homology"/>
<dbReference type="GO" id="GO:0006979">
    <property type="term" value="P:response to oxidative stress"/>
    <property type="evidence" value="ECO:0007669"/>
    <property type="project" value="InterPro"/>
</dbReference>
<organism evidence="5">
    <name type="scientific">Chromera velia CCMP2878</name>
    <dbReference type="NCBI Taxonomy" id="1169474"/>
    <lineage>
        <taxon>Eukaryota</taxon>
        <taxon>Sar</taxon>
        <taxon>Alveolata</taxon>
        <taxon>Colpodellida</taxon>
        <taxon>Chromeraceae</taxon>
        <taxon>Chromera</taxon>
    </lineage>
</organism>
<dbReference type="VEuPathDB" id="CryptoDB:Cvel_9961"/>
<dbReference type="InterPro" id="IPR036249">
    <property type="entry name" value="Thioredoxin-like_sf"/>
</dbReference>
<evidence type="ECO:0000256" key="3">
    <source>
        <dbReference type="ARBA" id="ARBA00023002"/>
    </source>
</evidence>
<dbReference type="SUPFAM" id="SSF52833">
    <property type="entry name" value="Thioredoxin-like"/>
    <property type="match status" value="1"/>
</dbReference>
<dbReference type="Gene3D" id="3.40.30.10">
    <property type="entry name" value="Glutaredoxin"/>
    <property type="match status" value="1"/>
</dbReference>
<dbReference type="PhylomeDB" id="A0A0G4I0Q9"/>
<keyword evidence="2" id="KW-0575">Peroxidase</keyword>
<dbReference type="InterPro" id="IPR000889">
    <property type="entry name" value="Glutathione_peroxidase"/>
</dbReference>
<evidence type="ECO:0000256" key="1">
    <source>
        <dbReference type="ARBA" id="ARBA00006926"/>
    </source>
</evidence>
<dbReference type="GO" id="GO:0004601">
    <property type="term" value="F:peroxidase activity"/>
    <property type="evidence" value="ECO:0007669"/>
    <property type="project" value="UniProtKB-KW"/>
</dbReference>
<dbReference type="PANTHER" id="PTHR11592">
    <property type="entry name" value="GLUTATHIONE PEROXIDASE"/>
    <property type="match status" value="1"/>
</dbReference>
<comment type="similarity">
    <text evidence="1">Belongs to the glutathione peroxidase family.</text>
</comment>
<keyword evidence="3" id="KW-0560">Oxidoreductase</keyword>
<gene>
    <name evidence="5" type="ORF">Cvel_9961</name>
</gene>
<evidence type="ECO:0000256" key="4">
    <source>
        <dbReference type="SAM" id="SignalP"/>
    </source>
</evidence>
<evidence type="ECO:0000313" key="5">
    <source>
        <dbReference type="EMBL" id="CEM50394.1"/>
    </source>
</evidence>
<accession>A0A0G4I0Q9</accession>
<name>A0A0G4I0Q9_9ALVE</name>
<evidence type="ECO:0008006" key="6">
    <source>
        <dbReference type="Google" id="ProtNLM"/>
    </source>
</evidence>
<feature type="signal peptide" evidence="4">
    <location>
        <begin position="1"/>
        <end position="26"/>
    </location>
</feature>
<sequence length="319" mass="35369">MAGGLSSAACLLSALLLGCHFSLSSAFLVSPNRGATVQRSASLISLVRGRGDWDVPLSISEAEETETANEFPTEGRRQSLRRLLLMPSAAVAGAGLVRVPPASAMNFRSPEKKIYDVDPVDKKVTVADVEVSVGGERRLMKELLGPKATLVINTGSDATFFRETMLQLKQFALIFQTQGINIVQVPSNSFGDESDNDSNRIRKNLEDKYEITWTVLDKQDVAYGPNQSPLYKRMMSAKGYETDLEWNFVKFLLNKDGRVLRRYLPGVDVMKSGFSDDVDSYIVSARLPKKSKCMVYPWLPTCQQNTRDAFELPLLERGS</sequence>
<reference evidence="5" key="1">
    <citation type="submission" date="2014-11" db="EMBL/GenBank/DDBJ databases">
        <authorList>
            <person name="Otto D Thomas"/>
            <person name="Naeem Raeece"/>
        </authorList>
    </citation>
    <scope>NUCLEOTIDE SEQUENCE</scope>
</reference>
<dbReference type="EMBL" id="CDMZ01004650">
    <property type="protein sequence ID" value="CEM50394.1"/>
    <property type="molecule type" value="Genomic_DNA"/>
</dbReference>
<dbReference type="AlphaFoldDB" id="A0A0G4I0Q9"/>
<keyword evidence="4" id="KW-0732">Signal</keyword>
<dbReference type="PANTHER" id="PTHR11592:SF78">
    <property type="entry name" value="GLUTATHIONE PEROXIDASE"/>
    <property type="match status" value="1"/>
</dbReference>
<dbReference type="Pfam" id="PF00255">
    <property type="entry name" value="GSHPx"/>
    <property type="match status" value="1"/>
</dbReference>
<feature type="chain" id="PRO_5005191996" description="Glutathione peroxidase" evidence="4">
    <location>
        <begin position="27"/>
        <end position="319"/>
    </location>
</feature>
<evidence type="ECO:0000256" key="2">
    <source>
        <dbReference type="ARBA" id="ARBA00022559"/>
    </source>
</evidence>
<dbReference type="PROSITE" id="PS51355">
    <property type="entry name" value="GLUTATHIONE_PEROXID_3"/>
    <property type="match status" value="1"/>
</dbReference>
<protein>
    <recommendedName>
        <fullName evidence="6">Glutathione peroxidase</fullName>
    </recommendedName>
</protein>